<reference evidence="3" key="1">
    <citation type="submission" date="2016-04" db="EMBL/GenBank/DDBJ databases">
        <authorList>
            <person name="Evans L.H."/>
            <person name="Alamgir A."/>
            <person name="Owens N."/>
            <person name="Weber N.D."/>
            <person name="Virtaneva K."/>
            <person name="Barbian K."/>
            <person name="Babar A."/>
            <person name="Rosenke K."/>
        </authorList>
    </citation>
    <scope>NUCLEOTIDE SEQUENCE</scope>
    <source>
        <strain evidence="3">86</strain>
    </source>
</reference>
<keyword evidence="1" id="KW-0812">Transmembrane</keyword>
<protein>
    <recommendedName>
        <fullName evidence="2">DUF6867 domain-containing protein</fullName>
    </recommendedName>
</protein>
<feature type="transmembrane region" description="Helical" evidence="1">
    <location>
        <begin position="68"/>
        <end position="86"/>
    </location>
</feature>
<sequence length="118" mass="13402">MMIEVLGSSLLVFVVFTGIMMGWIAFMTGRAIANTWRPRWQVLPYCVLLGLANRFFVFALFGGPLLSLSGWLIGTAILTAIGFASFREKQAYKMVSQYPWLYERSGPFDWRERKHGAA</sequence>
<keyword evidence="1" id="KW-1133">Transmembrane helix</keyword>
<proteinExistence type="predicted"/>
<evidence type="ECO:0000256" key="1">
    <source>
        <dbReference type="SAM" id="Phobius"/>
    </source>
</evidence>
<feature type="transmembrane region" description="Helical" evidence="1">
    <location>
        <begin position="6"/>
        <end position="26"/>
    </location>
</feature>
<feature type="transmembrane region" description="Helical" evidence="1">
    <location>
        <begin position="42"/>
        <end position="62"/>
    </location>
</feature>
<keyword evidence="1" id="KW-0472">Membrane</keyword>
<dbReference type="AlphaFoldDB" id="A0A212J356"/>
<dbReference type="Pfam" id="PF21741">
    <property type="entry name" value="DUF6867"/>
    <property type="match status" value="1"/>
</dbReference>
<dbReference type="InterPro" id="IPR049201">
    <property type="entry name" value="DUF6867"/>
</dbReference>
<name>A0A212J356_9PROT</name>
<dbReference type="EMBL" id="FLUO01000001">
    <property type="protein sequence ID" value="SBV93871.1"/>
    <property type="molecule type" value="Genomic_DNA"/>
</dbReference>
<gene>
    <name evidence="3" type="ORF">KL86APRO_10439</name>
</gene>
<evidence type="ECO:0000313" key="3">
    <source>
        <dbReference type="EMBL" id="SBV93871.1"/>
    </source>
</evidence>
<evidence type="ECO:0000259" key="2">
    <source>
        <dbReference type="Pfam" id="PF21741"/>
    </source>
</evidence>
<accession>A0A212J356</accession>
<feature type="domain" description="DUF6867" evidence="2">
    <location>
        <begin position="9"/>
        <end position="113"/>
    </location>
</feature>
<organism evidence="3">
    <name type="scientific">uncultured Alphaproteobacteria bacterium</name>
    <dbReference type="NCBI Taxonomy" id="91750"/>
    <lineage>
        <taxon>Bacteria</taxon>
        <taxon>Pseudomonadati</taxon>
        <taxon>Pseudomonadota</taxon>
        <taxon>Alphaproteobacteria</taxon>
        <taxon>environmental samples</taxon>
    </lineage>
</organism>